<dbReference type="EMBL" id="QWDC01000003">
    <property type="protein sequence ID" value="RFZ91311.1"/>
    <property type="molecule type" value="Genomic_DNA"/>
</dbReference>
<keyword evidence="2" id="KW-1185">Reference proteome</keyword>
<dbReference type="PANTHER" id="PTHR30565:SF9">
    <property type="entry name" value="PROTEIN YCIF"/>
    <property type="match status" value="1"/>
</dbReference>
<dbReference type="OrthoDB" id="954235at2"/>
<name>A0A372NQU3_9SPHI</name>
<evidence type="ECO:0000313" key="2">
    <source>
        <dbReference type="Proteomes" id="UP000264217"/>
    </source>
</evidence>
<dbReference type="InterPro" id="IPR010287">
    <property type="entry name" value="DUF892_YciF-like"/>
</dbReference>
<dbReference type="RefSeq" id="WP_117393556.1">
    <property type="nucleotide sequence ID" value="NZ_QWDC01000003.1"/>
</dbReference>
<dbReference type="AlphaFoldDB" id="A0A372NQU3"/>
<dbReference type="SUPFAM" id="SSF47240">
    <property type="entry name" value="Ferritin-like"/>
    <property type="match status" value="1"/>
</dbReference>
<evidence type="ECO:0000313" key="1">
    <source>
        <dbReference type="EMBL" id="RFZ91311.1"/>
    </source>
</evidence>
<dbReference type="InterPro" id="IPR012347">
    <property type="entry name" value="Ferritin-like"/>
</dbReference>
<dbReference type="Gene3D" id="1.20.1260.10">
    <property type="match status" value="1"/>
</dbReference>
<sequence>MEQQPEPANRIELGQTNLTAFFIDHLNVIYAAKAHLVDKLPVIAAHVHYIDLHEAILETVSDVQKQMVRMEMVMAMMDARITKENCAAMIGMIDDVFASIQHYTGRDRGLRDLSIANYMQQIESVEMASFQILEMAAVKLKDKQVKQLLKECYNEARTDRTLMLLIATKYITAK</sequence>
<reference evidence="1 2" key="1">
    <citation type="submission" date="2018-08" db="EMBL/GenBank/DDBJ databases">
        <title>Mucilaginibacter sp. MYSH2.</title>
        <authorList>
            <person name="Seo T."/>
        </authorList>
    </citation>
    <scope>NUCLEOTIDE SEQUENCE [LARGE SCALE GENOMIC DNA]</scope>
    <source>
        <strain evidence="1 2">MYSH2</strain>
    </source>
</reference>
<gene>
    <name evidence="1" type="ORF">D0C36_20505</name>
</gene>
<comment type="caution">
    <text evidence="1">The sequence shown here is derived from an EMBL/GenBank/DDBJ whole genome shotgun (WGS) entry which is preliminary data.</text>
</comment>
<dbReference type="Pfam" id="PF05974">
    <property type="entry name" value="DUF892"/>
    <property type="match status" value="1"/>
</dbReference>
<organism evidence="1 2">
    <name type="scientific">Mucilaginibacter conchicola</name>
    <dbReference type="NCBI Taxonomy" id="2303333"/>
    <lineage>
        <taxon>Bacteria</taxon>
        <taxon>Pseudomonadati</taxon>
        <taxon>Bacteroidota</taxon>
        <taxon>Sphingobacteriia</taxon>
        <taxon>Sphingobacteriales</taxon>
        <taxon>Sphingobacteriaceae</taxon>
        <taxon>Mucilaginibacter</taxon>
    </lineage>
</organism>
<dbReference type="PANTHER" id="PTHR30565">
    <property type="entry name" value="PROTEIN YCIF"/>
    <property type="match status" value="1"/>
</dbReference>
<accession>A0A372NQU3</accession>
<dbReference type="Proteomes" id="UP000264217">
    <property type="component" value="Unassembled WGS sequence"/>
</dbReference>
<proteinExistence type="predicted"/>
<dbReference type="InterPro" id="IPR047114">
    <property type="entry name" value="YciF"/>
</dbReference>
<dbReference type="InterPro" id="IPR009078">
    <property type="entry name" value="Ferritin-like_SF"/>
</dbReference>
<protein>
    <submittedName>
        <fullName evidence="1">DUF892 family protein</fullName>
    </submittedName>
</protein>